<evidence type="ECO:0000256" key="15">
    <source>
        <dbReference type="ARBA" id="ARBA00040883"/>
    </source>
</evidence>
<dbReference type="InterPro" id="IPR004619">
    <property type="entry name" value="Type_III_PanK"/>
</dbReference>
<dbReference type="Pfam" id="PF03309">
    <property type="entry name" value="Pan_kinase"/>
    <property type="match status" value="1"/>
</dbReference>
<evidence type="ECO:0000256" key="11">
    <source>
        <dbReference type="ARBA" id="ARBA00022840"/>
    </source>
</evidence>
<keyword evidence="16" id="KW-0479">Metal-binding</keyword>
<dbReference type="GO" id="GO:0005737">
    <property type="term" value="C:cytoplasm"/>
    <property type="evidence" value="ECO:0007669"/>
    <property type="project" value="UniProtKB-SubCell"/>
</dbReference>
<sequence>MNLVIDIGNSLTKLAVFDQNRLVDSVQLEDFDQKVILRLKNQYPELDKAILSSVTKHDSTLFQLLQKEFSYFLELSTTTPVPIKNNYRSKATLGLDRIAAAVGAAGLFPEKDLLIIDAGTAITYDIVDKKKGFMGGNISPGLKTRFRALHQFTGRLPLLTPTDNWPDIGTTTEEAIQSGVLTGILSEVESVIDKMKSKWPELTIIVTGGDAEFFDKKLKSSIFVKFQITLLGLNRILEYNVKNN</sequence>
<evidence type="ECO:0000256" key="5">
    <source>
        <dbReference type="ARBA" id="ARBA00011738"/>
    </source>
</evidence>
<keyword evidence="18" id="KW-1185">Reference proteome</keyword>
<dbReference type="AlphaFoldDB" id="A0A5M4AZJ8"/>
<comment type="cofactor">
    <cofactor evidence="16">
        <name>NH4(+)</name>
        <dbReference type="ChEBI" id="CHEBI:28938"/>
    </cofactor>
    <cofactor evidence="16">
        <name>K(+)</name>
        <dbReference type="ChEBI" id="CHEBI:29103"/>
    </cofactor>
    <text evidence="16">A monovalent cation. Ammonium or potassium.</text>
</comment>
<evidence type="ECO:0000256" key="14">
    <source>
        <dbReference type="ARBA" id="ARBA00038036"/>
    </source>
</evidence>
<dbReference type="Gene3D" id="3.30.420.40">
    <property type="match status" value="2"/>
</dbReference>
<keyword evidence="9 16" id="KW-0547">Nucleotide-binding</keyword>
<protein>
    <recommendedName>
        <fullName evidence="15 16">Type III pantothenate kinase</fullName>
        <ecNumber evidence="6 16">2.7.1.33</ecNumber>
    </recommendedName>
    <alternativeName>
        <fullName evidence="16">PanK-III</fullName>
    </alternativeName>
    <alternativeName>
        <fullName evidence="16">Pantothenic acid kinase</fullName>
    </alternativeName>
</protein>
<comment type="pathway">
    <text evidence="4 16">Cofactor biosynthesis; coenzyme A biosynthesis; CoA from (R)-pantothenate: step 1/5.</text>
</comment>
<keyword evidence="11 16" id="KW-0067">ATP-binding</keyword>
<feature type="binding site" evidence="16">
    <location>
        <begin position="6"/>
        <end position="13"/>
    </location>
    <ligand>
        <name>ATP</name>
        <dbReference type="ChEBI" id="CHEBI:30616"/>
    </ligand>
</feature>
<dbReference type="GO" id="GO:0046872">
    <property type="term" value="F:metal ion binding"/>
    <property type="evidence" value="ECO:0007669"/>
    <property type="project" value="UniProtKB-KW"/>
</dbReference>
<dbReference type="UniPathway" id="UPA00241">
    <property type="reaction ID" value="UER00352"/>
</dbReference>
<evidence type="ECO:0000256" key="8">
    <source>
        <dbReference type="ARBA" id="ARBA00022679"/>
    </source>
</evidence>
<dbReference type="NCBIfam" id="TIGR00671">
    <property type="entry name" value="baf"/>
    <property type="match status" value="1"/>
</dbReference>
<comment type="function">
    <text evidence="16">Catalyzes the phosphorylation of pantothenate (Pan), the first step in CoA biosynthesis.</text>
</comment>
<dbReference type="RefSeq" id="WP_025863012.1">
    <property type="nucleotide sequence ID" value="NZ_BLAX01000001.1"/>
</dbReference>
<comment type="subunit">
    <text evidence="5 16">Homodimer.</text>
</comment>
<proteinExistence type="inferred from homology"/>
<feature type="binding site" evidence="16">
    <location>
        <position position="117"/>
    </location>
    <ligand>
        <name>K(+)</name>
        <dbReference type="ChEBI" id="CHEBI:29103"/>
    </ligand>
</feature>
<organism evidence="17 18">
    <name type="scientific">Prolixibacter bellariivorans</name>
    <dbReference type="NCBI Taxonomy" id="314319"/>
    <lineage>
        <taxon>Bacteria</taxon>
        <taxon>Pseudomonadati</taxon>
        <taxon>Bacteroidota</taxon>
        <taxon>Bacteroidia</taxon>
        <taxon>Marinilabiliales</taxon>
        <taxon>Prolixibacteraceae</taxon>
        <taxon>Prolixibacter</taxon>
    </lineage>
</organism>
<dbReference type="PANTHER" id="PTHR34265:SF1">
    <property type="entry name" value="TYPE III PANTOTHENATE KINASE"/>
    <property type="match status" value="1"/>
</dbReference>
<evidence type="ECO:0000256" key="9">
    <source>
        <dbReference type="ARBA" id="ARBA00022741"/>
    </source>
</evidence>
<feature type="active site" description="Proton acceptor" evidence="16">
    <location>
        <position position="96"/>
    </location>
</feature>
<evidence type="ECO:0000256" key="16">
    <source>
        <dbReference type="HAMAP-Rule" id="MF_01274"/>
    </source>
</evidence>
<comment type="catalytic activity">
    <reaction evidence="1 16">
        <text>(R)-pantothenate + ATP = (R)-4'-phosphopantothenate + ADP + H(+)</text>
        <dbReference type="Rhea" id="RHEA:16373"/>
        <dbReference type="ChEBI" id="CHEBI:10986"/>
        <dbReference type="ChEBI" id="CHEBI:15378"/>
        <dbReference type="ChEBI" id="CHEBI:29032"/>
        <dbReference type="ChEBI" id="CHEBI:30616"/>
        <dbReference type="ChEBI" id="CHEBI:456216"/>
        <dbReference type="EC" id="2.7.1.33"/>
    </reaction>
</comment>
<dbReference type="GO" id="GO:0004594">
    <property type="term" value="F:pantothenate kinase activity"/>
    <property type="evidence" value="ECO:0007669"/>
    <property type="project" value="UniProtKB-UniRule"/>
</dbReference>
<keyword evidence="10 16" id="KW-0418">Kinase</keyword>
<dbReference type="InterPro" id="IPR043129">
    <property type="entry name" value="ATPase_NBD"/>
</dbReference>
<dbReference type="Proteomes" id="UP000391834">
    <property type="component" value="Unassembled WGS sequence"/>
</dbReference>
<keyword evidence="8 16" id="KW-0808">Transferase</keyword>
<dbReference type="GO" id="GO:0015937">
    <property type="term" value="P:coenzyme A biosynthetic process"/>
    <property type="evidence" value="ECO:0007669"/>
    <property type="project" value="UniProtKB-UniRule"/>
</dbReference>
<dbReference type="EC" id="2.7.1.33" evidence="6 16"/>
<comment type="cofactor">
    <cofactor evidence="2">
        <name>K(+)</name>
        <dbReference type="ChEBI" id="CHEBI:29103"/>
    </cofactor>
</comment>
<reference evidence="17 18" key="1">
    <citation type="submission" date="2019-10" db="EMBL/GenBank/DDBJ databases">
        <title>Prolixibacter strains distinguished by the presence of nitrate reductase genes were adept at nitrate-dependent anaerobic corrosion of metallic iron and carbon steel.</title>
        <authorList>
            <person name="Iino T."/>
            <person name="Shono N."/>
            <person name="Ito K."/>
            <person name="Nakamura R."/>
            <person name="Sueoka K."/>
            <person name="Harayama S."/>
            <person name="Ohkuma M."/>
        </authorList>
    </citation>
    <scope>NUCLEOTIDE SEQUENCE [LARGE SCALE GENOMIC DNA]</scope>
    <source>
        <strain evidence="17 18">JCM 13498</strain>
    </source>
</reference>
<feature type="binding site" evidence="16">
    <location>
        <position position="120"/>
    </location>
    <ligand>
        <name>ATP</name>
        <dbReference type="ChEBI" id="CHEBI:30616"/>
    </ligand>
</feature>
<evidence type="ECO:0000313" key="17">
    <source>
        <dbReference type="EMBL" id="GET33148.1"/>
    </source>
</evidence>
<comment type="subcellular location">
    <subcellularLocation>
        <location evidence="3 16">Cytoplasm</location>
    </subcellularLocation>
</comment>
<evidence type="ECO:0000256" key="3">
    <source>
        <dbReference type="ARBA" id="ARBA00004496"/>
    </source>
</evidence>
<accession>A0A5M4AZJ8</accession>
<keyword evidence="12 16" id="KW-0630">Potassium</keyword>
<evidence type="ECO:0000313" key="18">
    <source>
        <dbReference type="Proteomes" id="UP000391834"/>
    </source>
</evidence>
<gene>
    <name evidence="16 17" type="primary">coaX</name>
    <name evidence="17" type="ORF">PbJCM13498_20110</name>
</gene>
<evidence type="ECO:0000256" key="6">
    <source>
        <dbReference type="ARBA" id="ARBA00012102"/>
    </source>
</evidence>
<evidence type="ECO:0000256" key="4">
    <source>
        <dbReference type="ARBA" id="ARBA00005225"/>
    </source>
</evidence>
<dbReference type="PANTHER" id="PTHR34265">
    <property type="entry name" value="TYPE III PANTOTHENATE KINASE"/>
    <property type="match status" value="1"/>
</dbReference>
<feature type="binding site" evidence="16">
    <location>
        <begin position="94"/>
        <end position="97"/>
    </location>
    <ligand>
        <name>substrate</name>
    </ligand>
</feature>
<keyword evidence="13 16" id="KW-0173">Coenzyme A biosynthesis</keyword>
<comment type="similarity">
    <text evidence="14 16">Belongs to the type III pantothenate kinase family.</text>
</comment>
<evidence type="ECO:0000256" key="2">
    <source>
        <dbReference type="ARBA" id="ARBA00001958"/>
    </source>
</evidence>
<name>A0A5M4AZJ8_9BACT</name>
<comment type="caution">
    <text evidence="17">The sequence shown here is derived from an EMBL/GenBank/DDBJ whole genome shotgun (WGS) entry which is preliminary data.</text>
</comment>
<evidence type="ECO:0000256" key="13">
    <source>
        <dbReference type="ARBA" id="ARBA00022993"/>
    </source>
</evidence>
<evidence type="ECO:0000256" key="1">
    <source>
        <dbReference type="ARBA" id="ARBA00001206"/>
    </source>
</evidence>
<keyword evidence="7 16" id="KW-0963">Cytoplasm</keyword>
<dbReference type="GO" id="GO:0005524">
    <property type="term" value="F:ATP binding"/>
    <property type="evidence" value="ECO:0007669"/>
    <property type="project" value="UniProtKB-UniRule"/>
</dbReference>
<evidence type="ECO:0000256" key="10">
    <source>
        <dbReference type="ARBA" id="ARBA00022777"/>
    </source>
</evidence>
<feature type="binding site" evidence="16">
    <location>
        <position position="87"/>
    </location>
    <ligand>
        <name>substrate</name>
    </ligand>
</feature>
<dbReference type="CDD" id="cd24015">
    <property type="entry name" value="ASKHA_NBD_PanK-III"/>
    <property type="match status" value="1"/>
</dbReference>
<feature type="binding site" evidence="16">
    <location>
        <position position="172"/>
    </location>
    <ligand>
        <name>substrate</name>
    </ligand>
</feature>
<dbReference type="HAMAP" id="MF_01274">
    <property type="entry name" value="Pantothen_kinase_3"/>
    <property type="match status" value="1"/>
</dbReference>
<dbReference type="EMBL" id="BLAX01000001">
    <property type="protein sequence ID" value="GET33148.1"/>
    <property type="molecule type" value="Genomic_DNA"/>
</dbReference>
<evidence type="ECO:0000256" key="7">
    <source>
        <dbReference type="ARBA" id="ARBA00022490"/>
    </source>
</evidence>
<evidence type="ECO:0000256" key="12">
    <source>
        <dbReference type="ARBA" id="ARBA00022958"/>
    </source>
</evidence>
<dbReference type="SUPFAM" id="SSF53067">
    <property type="entry name" value="Actin-like ATPase domain"/>
    <property type="match status" value="2"/>
</dbReference>